<keyword evidence="4" id="KW-1185">Reference proteome</keyword>
<protein>
    <submittedName>
        <fullName evidence="3">Transcriptional antiterminator, BglG family</fullName>
    </submittedName>
</protein>
<accession>A0A1G7F324</accession>
<dbReference type="InterPro" id="IPR004341">
    <property type="entry name" value="CAT_RNA-bd_dom"/>
</dbReference>
<proteinExistence type="predicted"/>
<reference evidence="3 4" key="1">
    <citation type="submission" date="2016-10" db="EMBL/GenBank/DDBJ databases">
        <authorList>
            <person name="de Groot N.N."/>
        </authorList>
    </citation>
    <scope>NUCLEOTIDE SEQUENCE [LARGE SCALE GENOMIC DNA]</scope>
    <source>
        <strain evidence="3 4">DSM 28129</strain>
    </source>
</reference>
<keyword evidence="1" id="KW-0677">Repeat</keyword>
<feature type="domain" description="PRD" evidence="2">
    <location>
        <begin position="65"/>
        <end position="167"/>
    </location>
</feature>
<dbReference type="PANTHER" id="PTHR30185:SF15">
    <property type="entry name" value="CRYPTIC BETA-GLUCOSIDE BGL OPERON ANTITERMINATOR"/>
    <property type="match status" value="1"/>
</dbReference>
<dbReference type="GO" id="GO:0006355">
    <property type="term" value="P:regulation of DNA-templated transcription"/>
    <property type="evidence" value="ECO:0007669"/>
    <property type="project" value="InterPro"/>
</dbReference>
<dbReference type="SMART" id="SM01061">
    <property type="entry name" value="CAT_RBD"/>
    <property type="match status" value="1"/>
</dbReference>
<organism evidence="3 4">
    <name type="scientific">Fontibacillus panacisegetis</name>
    <dbReference type="NCBI Taxonomy" id="670482"/>
    <lineage>
        <taxon>Bacteria</taxon>
        <taxon>Bacillati</taxon>
        <taxon>Bacillota</taxon>
        <taxon>Bacilli</taxon>
        <taxon>Bacillales</taxon>
        <taxon>Paenibacillaceae</taxon>
        <taxon>Fontibacillus</taxon>
    </lineage>
</organism>
<dbReference type="InterPro" id="IPR036634">
    <property type="entry name" value="PRD_sf"/>
</dbReference>
<evidence type="ECO:0000313" key="3">
    <source>
        <dbReference type="EMBL" id="SDE70299.1"/>
    </source>
</evidence>
<dbReference type="SUPFAM" id="SSF50151">
    <property type="entry name" value="SacY-like RNA-binding domain"/>
    <property type="match status" value="1"/>
</dbReference>
<evidence type="ECO:0000259" key="2">
    <source>
        <dbReference type="PROSITE" id="PS51372"/>
    </source>
</evidence>
<dbReference type="Pfam" id="PF00874">
    <property type="entry name" value="PRD"/>
    <property type="match status" value="2"/>
</dbReference>
<dbReference type="InterPro" id="IPR050661">
    <property type="entry name" value="BglG_antiterminators"/>
</dbReference>
<dbReference type="GO" id="GO:0003723">
    <property type="term" value="F:RNA binding"/>
    <property type="evidence" value="ECO:0007669"/>
    <property type="project" value="InterPro"/>
</dbReference>
<dbReference type="Pfam" id="PF03123">
    <property type="entry name" value="CAT_RBD"/>
    <property type="match status" value="1"/>
</dbReference>
<dbReference type="InterPro" id="IPR036650">
    <property type="entry name" value="CAT_RNA-bd_dom_sf"/>
</dbReference>
<dbReference type="PANTHER" id="PTHR30185">
    <property type="entry name" value="CRYPTIC BETA-GLUCOSIDE BGL OPERON ANTITERMINATOR"/>
    <property type="match status" value="1"/>
</dbReference>
<dbReference type="STRING" id="670482.SAMN04488542_101446"/>
<dbReference type="AlphaFoldDB" id="A0A1G7F324"/>
<dbReference type="PROSITE" id="PS51372">
    <property type="entry name" value="PRD_2"/>
    <property type="match status" value="2"/>
</dbReference>
<sequence length="274" mass="31532">MISIFLIKALNNNIVLAQEEDGTEKVLFGTGIGFKKQKGDLIDVDKISQVFISDSAHSTNRNIVDFNPQILDVCAKIINQGESALEQKFGVGLLFSLADHITFALNNTEENNNPIKWEVPHLYYREYQVGEQALGLIKKETGKELLPEEASFIALHFVNAQIDQPNMNETIQITKLIKNIVKIIQTISGTMLDKTTANYSRFITHIRYFIIRQKNRQTVQKMDAEIRELIQERYMKSYASGLIIKDMLQRDFHWTISEDELIYLVIHIERITTK</sequence>
<dbReference type="Gene3D" id="1.10.1790.10">
    <property type="entry name" value="PRD domain"/>
    <property type="match status" value="2"/>
</dbReference>
<evidence type="ECO:0000256" key="1">
    <source>
        <dbReference type="ARBA" id="ARBA00022737"/>
    </source>
</evidence>
<feature type="domain" description="PRD" evidence="2">
    <location>
        <begin position="168"/>
        <end position="274"/>
    </location>
</feature>
<dbReference type="InterPro" id="IPR011608">
    <property type="entry name" value="PRD"/>
</dbReference>
<name>A0A1G7F324_9BACL</name>
<dbReference type="SUPFAM" id="SSF63520">
    <property type="entry name" value="PTS-regulatory domain, PRD"/>
    <property type="match status" value="2"/>
</dbReference>
<evidence type="ECO:0000313" key="4">
    <source>
        <dbReference type="Proteomes" id="UP000198972"/>
    </source>
</evidence>
<dbReference type="RefSeq" id="WP_245742233.1">
    <property type="nucleotide sequence ID" value="NZ_FNBG01000001.1"/>
</dbReference>
<gene>
    <name evidence="3" type="ORF">SAMN04488542_101446</name>
</gene>
<dbReference type="Proteomes" id="UP000198972">
    <property type="component" value="Unassembled WGS sequence"/>
</dbReference>
<dbReference type="EMBL" id="FNBG01000001">
    <property type="protein sequence ID" value="SDE70299.1"/>
    <property type="molecule type" value="Genomic_DNA"/>
</dbReference>
<dbReference type="Gene3D" id="2.30.24.10">
    <property type="entry name" value="CAT RNA-binding domain"/>
    <property type="match status" value="1"/>
</dbReference>